<dbReference type="GO" id="GO:0016301">
    <property type="term" value="F:kinase activity"/>
    <property type="evidence" value="ECO:0007669"/>
    <property type="project" value="UniProtKB-KW"/>
</dbReference>
<sequence>QDAELAAVSGLRDALSPGADLHGLLTQLLTEVEVDECVRRCELLLGSARFPAPHGMTPAVPWPVF</sequence>
<dbReference type="Proteomes" id="UP000824190">
    <property type="component" value="Unassembled WGS sequence"/>
</dbReference>
<protein>
    <submittedName>
        <fullName evidence="1">Phosphatidylinositol kinase</fullName>
    </submittedName>
</protein>
<evidence type="ECO:0000313" key="1">
    <source>
        <dbReference type="EMBL" id="HIW90374.1"/>
    </source>
</evidence>
<gene>
    <name evidence="1" type="ORF">H9870_01720</name>
</gene>
<reference evidence="1" key="2">
    <citation type="submission" date="2021-04" db="EMBL/GenBank/DDBJ databases">
        <authorList>
            <person name="Gilroy R."/>
        </authorList>
    </citation>
    <scope>NUCLEOTIDE SEQUENCE</scope>
    <source>
        <strain evidence="1">CHK32-1732</strain>
    </source>
</reference>
<name>A0A9D1UJP5_9CORY</name>
<proteinExistence type="predicted"/>
<comment type="caution">
    <text evidence="1">The sequence shown here is derived from an EMBL/GenBank/DDBJ whole genome shotgun (WGS) entry which is preliminary data.</text>
</comment>
<organism evidence="1 2">
    <name type="scientific">Candidatus Corynebacterium avicola</name>
    <dbReference type="NCBI Taxonomy" id="2838527"/>
    <lineage>
        <taxon>Bacteria</taxon>
        <taxon>Bacillati</taxon>
        <taxon>Actinomycetota</taxon>
        <taxon>Actinomycetes</taxon>
        <taxon>Mycobacteriales</taxon>
        <taxon>Corynebacteriaceae</taxon>
        <taxon>Corynebacterium</taxon>
    </lineage>
</organism>
<feature type="non-terminal residue" evidence="1">
    <location>
        <position position="1"/>
    </location>
</feature>
<dbReference type="EMBL" id="DXGC01000016">
    <property type="protein sequence ID" value="HIW90374.1"/>
    <property type="molecule type" value="Genomic_DNA"/>
</dbReference>
<accession>A0A9D1UJP5</accession>
<reference evidence="1" key="1">
    <citation type="journal article" date="2021" name="PeerJ">
        <title>Extensive microbial diversity within the chicken gut microbiome revealed by metagenomics and culture.</title>
        <authorList>
            <person name="Gilroy R."/>
            <person name="Ravi A."/>
            <person name="Getino M."/>
            <person name="Pursley I."/>
            <person name="Horton D.L."/>
            <person name="Alikhan N.F."/>
            <person name="Baker D."/>
            <person name="Gharbi K."/>
            <person name="Hall N."/>
            <person name="Watson M."/>
            <person name="Adriaenssens E.M."/>
            <person name="Foster-Nyarko E."/>
            <person name="Jarju S."/>
            <person name="Secka A."/>
            <person name="Antonio M."/>
            <person name="Oren A."/>
            <person name="Chaudhuri R.R."/>
            <person name="La Ragione R."/>
            <person name="Hildebrand F."/>
            <person name="Pallen M.J."/>
        </authorList>
    </citation>
    <scope>NUCLEOTIDE SEQUENCE</scope>
    <source>
        <strain evidence="1">CHK32-1732</strain>
    </source>
</reference>
<keyword evidence="1" id="KW-0418">Kinase</keyword>
<evidence type="ECO:0000313" key="2">
    <source>
        <dbReference type="Proteomes" id="UP000824190"/>
    </source>
</evidence>
<keyword evidence="1" id="KW-0808">Transferase</keyword>
<dbReference type="AlphaFoldDB" id="A0A9D1UJP5"/>